<feature type="transmembrane region" description="Helical" evidence="1">
    <location>
        <begin position="149"/>
        <end position="170"/>
    </location>
</feature>
<evidence type="ECO:0000256" key="1">
    <source>
        <dbReference type="SAM" id="Phobius"/>
    </source>
</evidence>
<evidence type="ECO:0000313" key="3">
    <source>
        <dbReference type="EMBL" id="CUG68041.1"/>
    </source>
</evidence>
<keyword evidence="1" id="KW-1133">Transmembrane helix</keyword>
<keyword evidence="1" id="KW-0812">Transmembrane</keyword>
<protein>
    <submittedName>
        <fullName evidence="3">Membrane-associated protein, putative</fullName>
    </submittedName>
</protein>
<dbReference type="EMBL" id="CYKH01000929">
    <property type="protein sequence ID" value="CUG68041.1"/>
    <property type="molecule type" value="Genomic_DNA"/>
</dbReference>
<sequence length="177" mass="18922">MSATYRLAAIGLLFVALVLSIVAASTHSWIVVSDVHFGLFWICSGGSCVNTLDALAGGNNDCRSKDQAAQAFIVVGIILLFFLFFLVVIRRDFASNSLGNAVVRNVPLVVDLILAVLIVTSLVIAWACVAAMYNECICNYSSPSCGLNYSWALTLIASFAVMVVTVLLFLSKESSNS</sequence>
<keyword evidence="2" id="KW-0732">Signal</keyword>
<name>A0A0S4J4B7_BODSA</name>
<dbReference type="VEuPathDB" id="TriTrypDB:BSAL_83035"/>
<dbReference type="AlphaFoldDB" id="A0A0S4J4B7"/>
<keyword evidence="4" id="KW-1185">Reference proteome</keyword>
<evidence type="ECO:0000313" key="4">
    <source>
        <dbReference type="Proteomes" id="UP000051952"/>
    </source>
</evidence>
<keyword evidence="1" id="KW-0472">Membrane</keyword>
<feature type="transmembrane region" description="Helical" evidence="1">
    <location>
        <begin position="68"/>
        <end position="89"/>
    </location>
</feature>
<organism evidence="3 4">
    <name type="scientific">Bodo saltans</name>
    <name type="common">Flagellated protozoan</name>
    <dbReference type="NCBI Taxonomy" id="75058"/>
    <lineage>
        <taxon>Eukaryota</taxon>
        <taxon>Discoba</taxon>
        <taxon>Euglenozoa</taxon>
        <taxon>Kinetoplastea</taxon>
        <taxon>Metakinetoplastina</taxon>
        <taxon>Eubodonida</taxon>
        <taxon>Bodonidae</taxon>
        <taxon>Bodo</taxon>
    </lineage>
</organism>
<evidence type="ECO:0000256" key="2">
    <source>
        <dbReference type="SAM" id="SignalP"/>
    </source>
</evidence>
<dbReference type="Gene3D" id="1.20.140.150">
    <property type="match status" value="1"/>
</dbReference>
<dbReference type="Proteomes" id="UP000051952">
    <property type="component" value="Unassembled WGS sequence"/>
</dbReference>
<reference evidence="4" key="1">
    <citation type="submission" date="2015-09" db="EMBL/GenBank/DDBJ databases">
        <authorList>
            <consortium name="Pathogen Informatics"/>
        </authorList>
    </citation>
    <scope>NUCLEOTIDE SEQUENCE [LARGE SCALE GENOMIC DNA]</scope>
    <source>
        <strain evidence="4">Lake Konstanz</strain>
    </source>
</reference>
<gene>
    <name evidence="3" type="ORF">BSAL_83035</name>
</gene>
<feature type="transmembrane region" description="Helical" evidence="1">
    <location>
        <begin position="109"/>
        <end position="133"/>
    </location>
</feature>
<proteinExistence type="predicted"/>
<feature type="chain" id="PRO_5006621870" evidence="2">
    <location>
        <begin position="25"/>
        <end position="177"/>
    </location>
</feature>
<feature type="signal peptide" evidence="2">
    <location>
        <begin position="1"/>
        <end position="24"/>
    </location>
</feature>
<accession>A0A0S4J4B7</accession>